<dbReference type="PANTHER" id="PTHR12203">
    <property type="entry name" value="KDEL LYS-ASP-GLU-LEU CONTAINING - RELATED"/>
    <property type="match status" value="1"/>
</dbReference>
<dbReference type="InterPro" id="IPR006598">
    <property type="entry name" value="CAP10"/>
</dbReference>
<evidence type="ECO:0000256" key="1">
    <source>
        <dbReference type="ARBA" id="ARBA00022679"/>
    </source>
</evidence>
<feature type="domain" description="Glycosyl transferase CAP10" evidence="2">
    <location>
        <begin position="104"/>
        <end position="334"/>
    </location>
</feature>
<reference evidence="3" key="1">
    <citation type="journal article" date="2020" name="Nature">
        <title>Giant virus diversity and host interactions through global metagenomics.</title>
        <authorList>
            <person name="Schulz F."/>
            <person name="Roux S."/>
            <person name="Paez-Espino D."/>
            <person name="Jungbluth S."/>
            <person name="Walsh D.A."/>
            <person name="Denef V.J."/>
            <person name="McMahon K.D."/>
            <person name="Konstantinidis K.T."/>
            <person name="Eloe-Fadrosh E.A."/>
            <person name="Kyrpides N.C."/>
            <person name="Woyke T."/>
        </authorList>
    </citation>
    <scope>NUCLEOTIDE SEQUENCE</scope>
    <source>
        <strain evidence="3">GVMAG-S-ERX556049-19</strain>
    </source>
</reference>
<dbReference type="SMART" id="SM00672">
    <property type="entry name" value="CAP10"/>
    <property type="match status" value="1"/>
</dbReference>
<protein>
    <recommendedName>
        <fullName evidence="2">Glycosyl transferase CAP10 domain-containing protein</fullName>
    </recommendedName>
</protein>
<dbReference type="PANTHER" id="PTHR12203:SF35">
    <property type="entry name" value="PROTEIN O-GLUCOSYLTRANSFERASE 1"/>
    <property type="match status" value="1"/>
</dbReference>
<dbReference type="Pfam" id="PF05686">
    <property type="entry name" value="Glyco_transf_90"/>
    <property type="match status" value="1"/>
</dbReference>
<dbReference type="AlphaFoldDB" id="A0A6C0FBD4"/>
<evidence type="ECO:0000259" key="2">
    <source>
        <dbReference type="SMART" id="SM00672"/>
    </source>
</evidence>
<evidence type="ECO:0000313" key="3">
    <source>
        <dbReference type="EMBL" id="QHT37923.1"/>
    </source>
</evidence>
<keyword evidence="1" id="KW-0808">Transferase</keyword>
<sequence length="334" mass="39174">MSLLQITELQEYFFGNSCGPDHYGPGVCGLILYPNGNERWLNQKMDLMTGQVSFGGPIINKVRELVKKQDKIIFIPFGDEEMFYLMPWWSKAVDNIENNGRKWVRDTPIIDEEKYNIFKKYFDDNILYLTITLYKGKPSFPNVRLIPFDDDIYQHGPYRNILAREIFPEIPYKDKLNKVVWRGGGFTHHINCKHPRLHISKMLENYEWANVKHNDDGWNSKGEHYLHYTENFKYKVNVVIDGVAGASCEKWVFLTGSVVLMISDWTSSVVREMIPWKHFVPVKTDLTDLVENIEWVFNNPEKAEDIAISGKNKFFELTTREYQDKVIKDALEIQ</sequence>
<dbReference type="InterPro" id="IPR051091">
    <property type="entry name" value="O-Glucosyltr/Glycosyltrsf_90"/>
</dbReference>
<accession>A0A6C0FBD4</accession>
<dbReference type="GO" id="GO:0016740">
    <property type="term" value="F:transferase activity"/>
    <property type="evidence" value="ECO:0007669"/>
    <property type="project" value="UniProtKB-KW"/>
</dbReference>
<dbReference type="EMBL" id="MN738822">
    <property type="protein sequence ID" value="QHT37923.1"/>
    <property type="molecule type" value="Genomic_DNA"/>
</dbReference>
<proteinExistence type="predicted"/>
<organism evidence="3">
    <name type="scientific">viral metagenome</name>
    <dbReference type="NCBI Taxonomy" id="1070528"/>
    <lineage>
        <taxon>unclassified sequences</taxon>
        <taxon>metagenomes</taxon>
        <taxon>organismal metagenomes</taxon>
    </lineage>
</organism>
<name>A0A6C0FBD4_9ZZZZ</name>